<accession>A0A0F9CCB1</accession>
<protein>
    <submittedName>
        <fullName evidence="1">Uncharacterized protein</fullName>
    </submittedName>
</protein>
<gene>
    <name evidence="1" type="ORF">LCGC14_2342770</name>
</gene>
<reference evidence="1" key="1">
    <citation type="journal article" date="2015" name="Nature">
        <title>Complex archaea that bridge the gap between prokaryotes and eukaryotes.</title>
        <authorList>
            <person name="Spang A."/>
            <person name="Saw J.H."/>
            <person name="Jorgensen S.L."/>
            <person name="Zaremba-Niedzwiedzka K."/>
            <person name="Martijn J."/>
            <person name="Lind A.E."/>
            <person name="van Eijk R."/>
            <person name="Schleper C."/>
            <person name="Guy L."/>
            <person name="Ettema T.J."/>
        </authorList>
    </citation>
    <scope>NUCLEOTIDE SEQUENCE</scope>
</reference>
<comment type="caution">
    <text evidence="1">The sequence shown here is derived from an EMBL/GenBank/DDBJ whole genome shotgun (WGS) entry which is preliminary data.</text>
</comment>
<evidence type="ECO:0000313" key="1">
    <source>
        <dbReference type="EMBL" id="KKL46714.1"/>
    </source>
</evidence>
<proteinExistence type="predicted"/>
<dbReference type="AlphaFoldDB" id="A0A0F9CCB1"/>
<sequence length="58" mass="6938">MSEEPKCKICKEKVDRTSVETFVIITIKAIDKPRRFYLCEVCEISFALWVNQEQRKEK</sequence>
<name>A0A0F9CCB1_9ZZZZ</name>
<organism evidence="1">
    <name type="scientific">marine sediment metagenome</name>
    <dbReference type="NCBI Taxonomy" id="412755"/>
    <lineage>
        <taxon>unclassified sequences</taxon>
        <taxon>metagenomes</taxon>
        <taxon>ecological metagenomes</taxon>
    </lineage>
</organism>
<dbReference type="EMBL" id="LAZR01033929">
    <property type="protein sequence ID" value="KKL46714.1"/>
    <property type="molecule type" value="Genomic_DNA"/>
</dbReference>